<dbReference type="OrthoDB" id="40134at2759"/>
<proteinExistence type="predicted"/>
<dbReference type="OMA" id="FYILHIN"/>
<feature type="domain" description="Amino acid transporter transmembrane" evidence="8">
    <location>
        <begin position="23"/>
        <end position="109"/>
    </location>
</feature>
<evidence type="ECO:0000256" key="5">
    <source>
        <dbReference type="ARBA" id="ARBA00022989"/>
    </source>
</evidence>
<reference evidence="9" key="1">
    <citation type="submission" date="2021-08" db="EMBL/GenBank/DDBJ databases">
        <title>WGS assembly of Ceratopteris richardii.</title>
        <authorList>
            <person name="Marchant D.B."/>
            <person name="Chen G."/>
            <person name="Jenkins J."/>
            <person name="Shu S."/>
            <person name="Leebens-Mack J."/>
            <person name="Grimwood J."/>
            <person name="Schmutz J."/>
            <person name="Soltis P."/>
            <person name="Soltis D."/>
            <person name="Chen Z.-H."/>
        </authorList>
    </citation>
    <scope>NUCLEOTIDE SEQUENCE</scope>
    <source>
        <strain evidence="9">Whitten #5841</strain>
        <tissue evidence="9">Leaf</tissue>
    </source>
</reference>
<gene>
    <name evidence="9" type="ORF">KP509_05G010000</name>
</gene>
<keyword evidence="4" id="KW-0029">Amino-acid transport</keyword>
<comment type="caution">
    <text evidence="9">The sequence shown here is derived from an EMBL/GenBank/DDBJ whole genome shotgun (WGS) entry which is preliminary data.</text>
</comment>
<organism evidence="9 10">
    <name type="scientific">Ceratopteris richardii</name>
    <name type="common">Triangle waterfern</name>
    <dbReference type="NCBI Taxonomy" id="49495"/>
    <lineage>
        <taxon>Eukaryota</taxon>
        <taxon>Viridiplantae</taxon>
        <taxon>Streptophyta</taxon>
        <taxon>Embryophyta</taxon>
        <taxon>Tracheophyta</taxon>
        <taxon>Polypodiopsida</taxon>
        <taxon>Polypodiidae</taxon>
        <taxon>Polypodiales</taxon>
        <taxon>Pteridineae</taxon>
        <taxon>Pteridaceae</taxon>
        <taxon>Parkerioideae</taxon>
        <taxon>Ceratopteris</taxon>
    </lineage>
</organism>
<dbReference type="Pfam" id="PF01490">
    <property type="entry name" value="Aa_trans"/>
    <property type="match status" value="1"/>
</dbReference>
<dbReference type="GO" id="GO:0016020">
    <property type="term" value="C:membrane"/>
    <property type="evidence" value="ECO:0007669"/>
    <property type="project" value="UniProtKB-SubCell"/>
</dbReference>
<evidence type="ECO:0000259" key="8">
    <source>
        <dbReference type="Pfam" id="PF01490"/>
    </source>
</evidence>
<evidence type="ECO:0000256" key="1">
    <source>
        <dbReference type="ARBA" id="ARBA00004370"/>
    </source>
</evidence>
<accession>A0A8T2US84</accession>
<name>A0A8T2US84_CERRI</name>
<dbReference type="AlphaFoldDB" id="A0A8T2US84"/>
<keyword evidence="5 7" id="KW-1133">Transmembrane helix</keyword>
<evidence type="ECO:0000256" key="6">
    <source>
        <dbReference type="ARBA" id="ARBA00023136"/>
    </source>
</evidence>
<evidence type="ECO:0000256" key="3">
    <source>
        <dbReference type="ARBA" id="ARBA00022692"/>
    </source>
</evidence>
<dbReference type="GO" id="GO:0006865">
    <property type="term" value="P:amino acid transport"/>
    <property type="evidence" value="ECO:0007669"/>
    <property type="project" value="UniProtKB-KW"/>
</dbReference>
<evidence type="ECO:0000313" key="10">
    <source>
        <dbReference type="Proteomes" id="UP000825935"/>
    </source>
</evidence>
<keyword evidence="2" id="KW-0813">Transport</keyword>
<evidence type="ECO:0000256" key="4">
    <source>
        <dbReference type="ARBA" id="ARBA00022970"/>
    </source>
</evidence>
<protein>
    <recommendedName>
        <fullName evidence="8">Amino acid transporter transmembrane domain-containing protein</fullName>
    </recommendedName>
</protein>
<evidence type="ECO:0000256" key="7">
    <source>
        <dbReference type="SAM" id="Phobius"/>
    </source>
</evidence>
<sequence length="140" mass="15348">MDLAKEEGTPNCDAGKNYVLEAKGTWVHAAYHLTSATAGPPLLALPFAMASLGWGPGLLALLLAAAVTFYECFLLSITTEELNSRGFPCFRYWDVASHAMGMSCMFITASIHINISVDIMAYNLDFYILHINHYFCMLSG</sequence>
<dbReference type="InterPro" id="IPR013057">
    <property type="entry name" value="AA_transpt_TM"/>
</dbReference>
<comment type="subcellular location">
    <subcellularLocation>
        <location evidence="1">Membrane</location>
    </subcellularLocation>
</comment>
<keyword evidence="3 7" id="KW-0812">Transmembrane</keyword>
<keyword evidence="6 7" id="KW-0472">Membrane</keyword>
<dbReference type="PANTHER" id="PTHR48017">
    <property type="entry name" value="OS05G0424000 PROTEIN-RELATED"/>
    <property type="match status" value="1"/>
</dbReference>
<evidence type="ECO:0000256" key="2">
    <source>
        <dbReference type="ARBA" id="ARBA00022448"/>
    </source>
</evidence>
<dbReference type="EMBL" id="CM035410">
    <property type="protein sequence ID" value="KAH7436244.1"/>
    <property type="molecule type" value="Genomic_DNA"/>
</dbReference>
<feature type="transmembrane region" description="Helical" evidence="7">
    <location>
        <begin position="54"/>
        <end position="77"/>
    </location>
</feature>
<keyword evidence="10" id="KW-1185">Reference proteome</keyword>
<dbReference type="Proteomes" id="UP000825935">
    <property type="component" value="Chromosome 5"/>
</dbReference>
<evidence type="ECO:0000313" key="9">
    <source>
        <dbReference type="EMBL" id="KAH7436244.1"/>
    </source>
</evidence>